<keyword evidence="4" id="KW-0520">NAD</keyword>
<accession>A0A2M7PTD8</accession>
<dbReference type="EC" id="1.4.1.1" evidence="2"/>
<evidence type="ECO:0000256" key="3">
    <source>
        <dbReference type="ARBA" id="ARBA00023002"/>
    </source>
</evidence>
<dbReference type="InterPro" id="IPR008143">
    <property type="entry name" value="Ala_DH/PNT_CS2"/>
</dbReference>
<dbReference type="SMART" id="SM01002">
    <property type="entry name" value="AlaDh_PNT_C"/>
    <property type="match status" value="1"/>
</dbReference>
<feature type="non-terminal residue" evidence="6">
    <location>
        <position position="1"/>
    </location>
</feature>
<comment type="caution">
    <text evidence="6">The sequence shown here is derived from an EMBL/GenBank/DDBJ whole genome shotgun (WGS) entry which is preliminary data.</text>
</comment>
<dbReference type="NCBIfam" id="TIGR00518">
    <property type="entry name" value="alaDH"/>
    <property type="match status" value="1"/>
</dbReference>
<evidence type="ECO:0000256" key="4">
    <source>
        <dbReference type="ARBA" id="ARBA00023027"/>
    </source>
</evidence>
<dbReference type="PANTHER" id="PTHR42795:SF1">
    <property type="entry name" value="ALANINE DEHYDROGENASE"/>
    <property type="match status" value="1"/>
</dbReference>
<evidence type="ECO:0000313" key="7">
    <source>
        <dbReference type="Proteomes" id="UP000230646"/>
    </source>
</evidence>
<comment type="similarity">
    <text evidence="1">Belongs to the AlaDH/PNT family.</text>
</comment>
<name>A0A2M7PTD8_9BACT</name>
<dbReference type="InterPro" id="IPR007698">
    <property type="entry name" value="AlaDH/PNT_NAD(H)-bd"/>
</dbReference>
<dbReference type="GO" id="GO:0005886">
    <property type="term" value="C:plasma membrane"/>
    <property type="evidence" value="ECO:0007669"/>
    <property type="project" value="TreeGrafter"/>
</dbReference>
<organism evidence="6 7">
    <name type="scientific">Candidatus Infernicultor aquiphilus</name>
    <dbReference type="NCBI Taxonomy" id="1805029"/>
    <lineage>
        <taxon>Bacteria</taxon>
        <taxon>Pseudomonadati</taxon>
        <taxon>Atribacterota</taxon>
        <taxon>Candidatus Phoenicimicrobiia</taxon>
        <taxon>Candidatus Pheonicimicrobiales</taxon>
        <taxon>Candidatus Phoenicimicrobiaceae</taxon>
        <taxon>Candidatus Infernicultor</taxon>
    </lineage>
</organism>
<keyword evidence="3" id="KW-0560">Oxidoreductase</keyword>
<dbReference type="SUPFAM" id="SSF51735">
    <property type="entry name" value="NAD(P)-binding Rossmann-fold domains"/>
    <property type="match status" value="1"/>
</dbReference>
<evidence type="ECO:0000256" key="1">
    <source>
        <dbReference type="ARBA" id="ARBA00005689"/>
    </source>
</evidence>
<dbReference type="GO" id="GO:0042853">
    <property type="term" value="P:L-alanine catabolic process"/>
    <property type="evidence" value="ECO:0007669"/>
    <property type="project" value="InterPro"/>
</dbReference>
<gene>
    <name evidence="6" type="primary">ald</name>
    <name evidence="6" type="ORF">COZ07_00525</name>
</gene>
<evidence type="ECO:0000313" key="6">
    <source>
        <dbReference type="EMBL" id="PIY33879.1"/>
    </source>
</evidence>
<evidence type="ECO:0000259" key="5">
    <source>
        <dbReference type="SMART" id="SM01002"/>
    </source>
</evidence>
<dbReference type="InterPro" id="IPR008141">
    <property type="entry name" value="Ala_DH"/>
</dbReference>
<protein>
    <recommendedName>
        <fullName evidence="2">alanine dehydrogenase</fullName>
        <ecNumber evidence="2">1.4.1.1</ecNumber>
    </recommendedName>
</protein>
<sequence>ILFTYFHFASSLELTQAMMKRKVICIAYETVQTEDGYLPLLAPMSEVAGKMAGHIAAYYLALPYGGRGVLMGGVPGVAPAKVVVVGGGTVGTNAAKVAAGIGANVTLLDISINRLKYLADVLPKNITLLISNQHNIEEEIKDADAVIGAVLIPGAKAPKLITEEMIKKMKPNSVIVDVAIDQGGCIETSRPTSHSDPVFKLHNVLHYCVTNMPGAFARTSTFALTNATLPYGLEIANKGYKKAIKENKALAKGLNVIDGKITYQPVAKAFKLKYYPVEEVNG</sequence>
<dbReference type="PANTHER" id="PTHR42795">
    <property type="entry name" value="ALANINE DEHYDROGENASE"/>
    <property type="match status" value="1"/>
</dbReference>
<dbReference type="CDD" id="cd05305">
    <property type="entry name" value="L-AlaDH"/>
    <property type="match status" value="1"/>
</dbReference>
<dbReference type="PROSITE" id="PS00837">
    <property type="entry name" value="ALADH_PNT_2"/>
    <property type="match status" value="1"/>
</dbReference>
<feature type="domain" description="Alanine dehydrogenase/pyridine nucleotide transhydrogenase NAD(H)-binding" evidence="5">
    <location>
        <begin position="60"/>
        <end position="208"/>
    </location>
</feature>
<dbReference type="EMBL" id="PFKO01000018">
    <property type="protein sequence ID" value="PIY33879.1"/>
    <property type="molecule type" value="Genomic_DNA"/>
</dbReference>
<dbReference type="InterPro" id="IPR007886">
    <property type="entry name" value="AlaDH/PNT_N"/>
</dbReference>
<dbReference type="Gene3D" id="3.40.50.720">
    <property type="entry name" value="NAD(P)-binding Rossmann-like Domain"/>
    <property type="match status" value="2"/>
</dbReference>
<dbReference type="Proteomes" id="UP000230646">
    <property type="component" value="Unassembled WGS sequence"/>
</dbReference>
<dbReference type="FunFam" id="3.40.50.720:FF:000049">
    <property type="entry name" value="Alanine dehydrogenase"/>
    <property type="match status" value="1"/>
</dbReference>
<dbReference type="GO" id="GO:0000286">
    <property type="term" value="F:alanine dehydrogenase activity"/>
    <property type="evidence" value="ECO:0007669"/>
    <property type="project" value="UniProtKB-EC"/>
</dbReference>
<dbReference type="InterPro" id="IPR036291">
    <property type="entry name" value="NAD(P)-bd_dom_sf"/>
</dbReference>
<dbReference type="Pfam" id="PF05222">
    <property type="entry name" value="AlaDh_PNT_N"/>
    <property type="match status" value="1"/>
</dbReference>
<dbReference type="RefSeq" id="WP_406606670.1">
    <property type="nucleotide sequence ID" value="NZ_PFKO01000018.1"/>
</dbReference>
<reference evidence="6 7" key="1">
    <citation type="submission" date="2017-09" db="EMBL/GenBank/DDBJ databases">
        <title>Depth-based differentiation of microbial function through sediment-hosted aquifers and enrichment of novel symbionts in the deep terrestrial subsurface.</title>
        <authorList>
            <person name="Probst A.J."/>
            <person name="Ladd B."/>
            <person name="Jarett J.K."/>
            <person name="Geller-Mcgrath D.E."/>
            <person name="Sieber C.M."/>
            <person name="Emerson J.B."/>
            <person name="Anantharaman K."/>
            <person name="Thomas B.C."/>
            <person name="Malmstrom R."/>
            <person name="Stieglmeier M."/>
            <person name="Klingl A."/>
            <person name="Woyke T."/>
            <person name="Ryan C.M."/>
            <person name="Banfield J.F."/>
        </authorList>
    </citation>
    <scope>NUCLEOTIDE SEQUENCE [LARGE SCALE GENOMIC DNA]</scope>
    <source>
        <strain evidence="6">CG_4_10_14_3_um_filter_34_13</strain>
    </source>
</reference>
<dbReference type="Pfam" id="PF01262">
    <property type="entry name" value="AlaDh_PNT_C"/>
    <property type="match status" value="1"/>
</dbReference>
<dbReference type="SUPFAM" id="SSF52283">
    <property type="entry name" value="Formate/glycerate dehydrogenase catalytic domain-like"/>
    <property type="match status" value="1"/>
</dbReference>
<proteinExistence type="inferred from homology"/>
<evidence type="ECO:0000256" key="2">
    <source>
        <dbReference type="ARBA" id="ARBA00012897"/>
    </source>
</evidence>
<dbReference type="AlphaFoldDB" id="A0A2M7PTD8"/>